<dbReference type="NCBIfam" id="TIGR03361">
    <property type="entry name" value="VI_Rhs_Vgr"/>
    <property type="match status" value="1"/>
</dbReference>
<feature type="domain" description="Gp5/Type VI secretion system Vgr protein OB-fold" evidence="5">
    <location>
        <begin position="387"/>
        <end position="451"/>
    </location>
</feature>
<evidence type="ECO:0000256" key="3">
    <source>
        <dbReference type="ARBA" id="ARBA00022525"/>
    </source>
</evidence>
<dbReference type="InterPro" id="IPR006531">
    <property type="entry name" value="Gp5/Vgr_OB"/>
</dbReference>
<comment type="similarity">
    <text evidence="2">Belongs to the VgrG protein family.</text>
</comment>
<dbReference type="InterPro" id="IPR054030">
    <property type="entry name" value="Gp5_Vgr_C"/>
</dbReference>
<dbReference type="Pfam" id="PF04717">
    <property type="entry name" value="Phage_base_V"/>
    <property type="match status" value="1"/>
</dbReference>
<dbReference type="RefSeq" id="WP_145169519.1">
    <property type="nucleotide sequence ID" value="NZ_CP036525.1"/>
</dbReference>
<proteinExistence type="inferred from homology"/>
<evidence type="ECO:0000313" key="7">
    <source>
        <dbReference type="EMBL" id="QDT03965.1"/>
    </source>
</evidence>
<dbReference type="Proteomes" id="UP000318538">
    <property type="component" value="Chromosome"/>
</dbReference>
<feature type="domain" description="Gp5/Type VI secretion system Vgr C-terminal trimerisation" evidence="6">
    <location>
        <begin position="469"/>
        <end position="578"/>
    </location>
</feature>
<comment type="subcellular location">
    <subcellularLocation>
        <location evidence="1">Secreted</location>
    </subcellularLocation>
</comment>
<dbReference type="InterPro" id="IPR006533">
    <property type="entry name" value="T6SS_Vgr_RhsGE"/>
</dbReference>
<dbReference type="PANTHER" id="PTHR32305:SF15">
    <property type="entry name" value="PROTEIN RHSA-RELATED"/>
    <property type="match status" value="1"/>
</dbReference>
<dbReference type="GO" id="GO:0005576">
    <property type="term" value="C:extracellular region"/>
    <property type="evidence" value="ECO:0007669"/>
    <property type="project" value="UniProtKB-SubCell"/>
</dbReference>
<sequence>MPITQENRSIAISTPLGQDVLIVNHLSWSEQLGQPFQGLLQLASTDGDINPTDLLKQPVSIQVGKVDETPFYLHGYATQLAQAGLRSGMFEYHLTLAPWFELLRHVGGSQIFQQQSVVDIAKAVIDARGFTAELEDRLTQTYRQRAYCVQYAESDFHFLSRLFEEEGIYYFFEYANDAHTMVLCDDVSAHQAVDSLDSLPYHELDSGSTETCVSNFSRQRHFCTASYVLRDYDFQKPRAEMTVRQNAADTNSEWQWYEFPGRFFETDDGQHYARVLTEAAVARQEKATVNVSTGKISAGDLLTITSHPTDALNQEYLITGRHIQASAGDVGVGSASATASFNGQLHVQPSSIPYRSIRETPRPPMPGPQIATVVGPDGEEIWTDSFGRIKIQFAWDIVGAGDDSSSCWIRVTQPWTGKGWGAASIPRVGEEVIVAFLDGDVDRPIVTGRVFNADRMPPEELASGQAKTVFRTRSTKDGDVDCFHELTFDDTKDAELIYLHSERDFQRVVENNDSLTVGSEKQDSGDQSIEIYNDQNIKVGVGSGSGSQTTEIGQDRSTTIDAGDDTLTIQQGDRTVTAESGSITIEANTSITLKCGESIIQITPSGISIQASQIDITAEAQANIAAPEINATADAALALSGGATTDLTSDGQLTVQGAIVQIN</sequence>
<dbReference type="Gene3D" id="3.55.50.10">
    <property type="entry name" value="Baseplate protein-like domains"/>
    <property type="match status" value="1"/>
</dbReference>
<keyword evidence="8" id="KW-1185">Reference proteome</keyword>
<dbReference type="EMBL" id="CP036525">
    <property type="protein sequence ID" value="QDT03965.1"/>
    <property type="molecule type" value="Genomic_DNA"/>
</dbReference>
<dbReference type="Gene3D" id="2.30.110.50">
    <property type="match status" value="1"/>
</dbReference>
<organism evidence="7 8">
    <name type="scientific">Rubripirellula lacrimiformis</name>
    <dbReference type="NCBI Taxonomy" id="1930273"/>
    <lineage>
        <taxon>Bacteria</taxon>
        <taxon>Pseudomonadati</taxon>
        <taxon>Planctomycetota</taxon>
        <taxon>Planctomycetia</taxon>
        <taxon>Pirellulales</taxon>
        <taxon>Pirellulaceae</taxon>
        <taxon>Rubripirellula</taxon>
    </lineage>
</organism>
<gene>
    <name evidence="7" type="ORF">K227x_23510</name>
</gene>
<name>A0A517NA05_9BACT</name>
<dbReference type="Gene3D" id="2.40.50.230">
    <property type="entry name" value="Gp5 N-terminal domain"/>
    <property type="match status" value="1"/>
</dbReference>
<evidence type="ECO:0000313" key="8">
    <source>
        <dbReference type="Proteomes" id="UP000318538"/>
    </source>
</evidence>
<dbReference type="SUPFAM" id="SSF69255">
    <property type="entry name" value="gp5 N-terminal domain-like"/>
    <property type="match status" value="1"/>
</dbReference>
<reference evidence="7 8" key="1">
    <citation type="submission" date="2019-02" db="EMBL/GenBank/DDBJ databases">
        <title>Deep-cultivation of Planctomycetes and their phenomic and genomic characterization uncovers novel biology.</title>
        <authorList>
            <person name="Wiegand S."/>
            <person name="Jogler M."/>
            <person name="Boedeker C."/>
            <person name="Pinto D."/>
            <person name="Vollmers J."/>
            <person name="Rivas-Marin E."/>
            <person name="Kohn T."/>
            <person name="Peeters S.H."/>
            <person name="Heuer A."/>
            <person name="Rast P."/>
            <person name="Oberbeckmann S."/>
            <person name="Bunk B."/>
            <person name="Jeske O."/>
            <person name="Meyerdierks A."/>
            <person name="Storesund J.E."/>
            <person name="Kallscheuer N."/>
            <person name="Luecker S."/>
            <person name="Lage O.M."/>
            <person name="Pohl T."/>
            <person name="Merkel B.J."/>
            <person name="Hornburger P."/>
            <person name="Mueller R.-W."/>
            <person name="Bruemmer F."/>
            <person name="Labrenz M."/>
            <person name="Spormann A.M."/>
            <person name="Op den Camp H."/>
            <person name="Overmann J."/>
            <person name="Amann R."/>
            <person name="Jetten M.S.M."/>
            <person name="Mascher T."/>
            <person name="Medema M.H."/>
            <person name="Devos D.P."/>
            <person name="Kaster A.-K."/>
            <person name="Ovreas L."/>
            <person name="Rohde M."/>
            <person name="Galperin M.Y."/>
            <person name="Jogler C."/>
        </authorList>
    </citation>
    <scope>NUCLEOTIDE SEQUENCE [LARGE SCALE GENOMIC DNA]</scope>
    <source>
        <strain evidence="7 8">K22_7</strain>
    </source>
</reference>
<dbReference type="InterPro" id="IPR037026">
    <property type="entry name" value="Vgr_OB-fold_dom_sf"/>
</dbReference>
<dbReference type="KEGG" id="rlc:K227x_23510"/>
<evidence type="ECO:0000259" key="5">
    <source>
        <dbReference type="Pfam" id="PF04717"/>
    </source>
</evidence>
<dbReference type="AlphaFoldDB" id="A0A517NA05"/>
<dbReference type="Pfam" id="PF05954">
    <property type="entry name" value="Phage_GPD"/>
    <property type="match status" value="1"/>
</dbReference>
<feature type="region of interest" description="Disordered" evidence="4">
    <location>
        <begin position="541"/>
        <end position="563"/>
    </location>
</feature>
<evidence type="ECO:0000256" key="2">
    <source>
        <dbReference type="ARBA" id="ARBA00005558"/>
    </source>
</evidence>
<keyword evidence="3" id="KW-0964">Secreted</keyword>
<dbReference type="Pfam" id="PF22178">
    <property type="entry name" value="Gp5_trimer_C"/>
    <property type="match status" value="1"/>
</dbReference>
<evidence type="ECO:0000256" key="4">
    <source>
        <dbReference type="SAM" id="MobiDB-lite"/>
    </source>
</evidence>
<feature type="compositionally biased region" description="Polar residues" evidence="4">
    <location>
        <begin position="548"/>
        <end position="560"/>
    </location>
</feature>
<dbReference type="SUPFAM" id="SSF69349">
    <property type="entry name" value="Phage fibre proteins"/>
    <property type="match status" value="1"/>
</dbReference>
<dbReference type="OrthoDB" id="9762420at2"/>
<accession>A0A517NA05</accession>
<dbReference type="InterPro" id="IPR050708">
    <property type="entry name" value="T6SS_VgrG/RHS"/>
</dbReference>
<evidence type="ECO:0000256" key="1">
    <source>
        <dbReference type="ARBA" id="ARBA00004613"/>
    </source>
</evidence>
<dbReference type="SUPFAM" id="SSF69279">
    <property type="entry name" value="Phage tail proteins"/>
    <property type="match status" value="2"/>
</dbReference>
<dbReference type="PANTHER" id="PTHR32305">
    <property type="match status" value="1"/>
</dbReference>
<dbReference type="NCBIfam" id="TIGR01646">
    <property type="entry name" value="vgr_GE"/>
    <property type="match status" value="1"/>
</dbReference>
<dbReference type="Gene3D" id="4.10.220.110">
    <property type="match status" value="1"/>
</dbReference>
<dbReference type="InterPro" id="IPR017847">
    <property type="entry name" value="T6SS_RhsGE_Vgr_subset"/>
</dbReference>
<protein>
    <submittedName>
        <fullName evidence="7">Phage-related baseplate assembly protein</fullName>
    </submittedName>
</protein>
<evidence type="ECO:0000259" key="6">
    <source>
        <dbReference type="Pfam" id="PF22178"/>
    </source>
</evidence>